<dbReference type="SUPFAM" id="SSF143081">
    <property type="entry name" value="BB1717-like"/>
    <property type="match status" value="1"/>
</dbReference>
<dbReference type="AlphaFoldDB" id="A0A1H5WSS3"/>
<reference evidence="10" key="1">
    <citation type="submission" date="2016-10" db="EMBL/GenBank/DDBJ databases">
        <authorList>
            <person name="Varghese N."/>
            <person name="Submissions S."/>
        </authorList>
    </citation>
    <scope>NUCLEOTIDE SEQUENCE [LARGE SCALE GENOMIC DNA]</scope>
    <source>
        <strain evidence="10">CGMCC 1.7062</strain>
    </source>
</reference>
<evidence type="ECO:0000256" key="6">
    <source>
        <dbReference type="ARBA" id="ARBA00023125"/>
    </source>
</evidence>
<dbReference type="GO" id="GO:0106300">
    <property type="term" value="P:protein-DNA covalent cross-linking repair"/>
    <property type="evidence" value="ECO:0007669"/>
    <property type="project" value="InterPro"/>
</dbReference>
<evidence type="ECO:0000256" key="5">
    <source>
        <dbReference type="ARBA" id="ARBA00023124"/>
    </source>
</evidence>
<evidence type="ECO:0000313" key="10">
    <source>
        <dbReference type="Proteomes" id="UP000236721"/>
    </source>
</evidence>
<dbReference type="Gene3D" id="3.90.1680.10">
    <property type="entry name" value="SOS response associated peptidase-like"/>
    <property type="match status" value="1"/>
</dbReference>
<comment type="similarity">
    <text evidence="1 8">Belongs to the SOS response-associated peptidase family.</text>
</comment>
<dbReference type="PANTHER" id="PTHR13604">
    <property type="entry name" value="DC12-RELATED"/>
    <property type="match status" value="1"/>
</dbReference>
<dbReference type="InterPro" id="IPR003738">
    <property type="entry name" value="SRAP"/>
</dbReference>
<gene>
    <name evidence="9" type="ORF">SAMN04488244_10650</name>
</gene>
<dbReference type="EMBL" id="FNVG01000006">
    <property type="protein sequence ID" value="SEG02353.1"/>
    <property type="molecule type" value="Genomic_DNA"/>
</dbReference>
<dbReference type="RefSeq" id="WP_103879806.1">
    <property type="nucleotide sequence ID" value="NZ_FNVG01000006.1"/>
</dbReference>
<dbReference type="PANTHER" id="PTHR13604:SF0">
    <property type="entry name" value="ABASIC SITE PROCESSING PROTEIN HMCES"/>
    <property type="match status" value="1"/>
</dbReference>
<dbReference type="OrthoDB" id="6192129at2"/>
<protein>
    <recommendedName>
        <fullName evidence="8">Abasic site processing protein</fullName>
        <ecNumber evidence="8">3.4.-.-</ecNumber>
    </recommendedName>
</protein>
<keyword evidence="5" id="KW-0190">Covalent protein-DNA linkage</keyword>
<keyword evidence="7" id="KW-0456">Lyase</keyword>
<organism evidence="9 10">
    <name type="scientific">Vibrio hangzhouensis</name>
    <dbReference type="NCBI Taxonomy" id="462991"/>
    <lineage>
        <taxon>Bacteria</taxon>
        <taxon>Pseudomonadati</taxon>
        <taxon>Pseudomonadota</taxon>
        <taxon>Gammaproteobacteria</taxon>
        <taxon>Vibrionales</taxon>
        <taxon>Vibrionaceae</taxon>
        <taxon>Vibrio</taxon>
    </lineage>
</organism>
<keyword evidence="2 8" id="KW-0645">Protease</keyword>
<keyword evidence="4 8" id="KW-0378">Hydrolase</keyword>
<dbReference type="GO" id="GO:0008233">
    <property type="term" value="F:peptidase activity"/>
    <property type="evidence" value="ECO:0007669"/>
    <property type="project" value="UniProtKB-KW"/>
</dbReference>
<evidence type="ECO:0000256" key="7">
    <source>
        <dbReference type="ARBA" id="ARBA00023239"/>
    </source>
</evidence>
<evidence type="ECO:0000256" key="2">
    <source>
        <dbReference type="ARBA" id="ARBA00022670"/>
    </source>
</evidence>
<dbReference type="GO" id="GO:0016829">
    <property type="term" value="F:lyase activity"/>
    <property type="evidence" value="ECO:0007669"/>
    <property type="project" value="UniProtKB-KW"/>
</dbReference>
<keyword evidence="6" id="KW-0238">DNA-binding</keyword>
<name>A0A1H5WSS3_9VIBR</name>
<dbReference type="Pfam" id="PF02586">
    <property type="entry name" value="SRAP"/>
    <property type="match status" value="1"/>
</dbReference>
<evidence type="ECO:0000256" key="4">
    <source>
        <dbReference type="ARBA" id="ARBA00022801"/>
    </source>
</evidence>
<evidence type="ECO:0000256" key="8">
    <source>
        <dbReference type="RuleBase" id="RU364100"/>
    </source>
</evidence>
<keyword evidence="10" id="KW-1185">Reference proteome</keyword>
<sequence>MCGRLNIIDDPFSQIVSEQLGLAFSTKPNSDLRPTDVIDCVVASPNGELFQIPLRWGIKPSWSKKVIINAQSESVHQKPTFRDAFSYHRAVIPCSGWYEWSDKGQGNKVKYLFSEITEKPLYMAGIGYPETQEVVSLTTSPSRRYEEYHHRMPMLLGIDEAKIWLTDNKEAAVTLLNDCVDRVPWISKLVS</sequence>
<proteinExistence type="inferred from homology"/>
<keyword evidence="3" id="KW-0227">DNA damage</keyword>
<accession>A0A1H5WSS3</accession>
<dbReference type="Proteomes" id="UP000236721">
    <property type="component" value="Unassembled WGS sequence"/>
</dbReference>
<evidence type="ECO:0000256" key="1">
    <source>
        <dbReference type="ARBA" id="ARBA00008136"/>
    </source>
</evidence>
<dbReference type="InterPro" id="IPR036590">
    <property type="entry name" value="SRAP-like"/>
</dbReference>
<evidence type="ECO:0000313" key="9">
    <source>
        <dbReference type="EMBL" id="SEG02353.1"/>
    </source>
</evidence>
<evidence type="ECO:0000256" key="3">
    <source>
        <dbReference type="ARBA" id="ARBA00022763"/>
    </source>
</evidence>
<dbReference type="EC" id="3.4.-.-" evidence="8"/>
<dbReference type="GO" id="GO:0003697">
    <property type="term" value="F:single-stranded DNA binding"/>
    <property type="evidence" value="ECO:0007669"/>
    <property type="project" value="InterPro"/>
</dbReference>
<dbReference type="GO" id="GO:0006508">
    <property type="term" value="P:proteolysis"/>
    <property type="evidence" value="ECO:0007669"/>
    <property type="project" value="UniProtKB-KW"/>
</dbReference>